<comment type="function">
    <text evidence="10">Acts in the modification of cell walls via demethylesterification of cell wall pectin.</text>
</comment>
<evidence type="ECO:0000256" key="3">
    <source>
        <dbReference type="ARBA" id="ARBA00007786"/>
    </source>
</evidence>
<dbReference type="FunFam" id="2.160.20.10:FF:000001">
    <property type="entry name" value="Pectinesterase"/>
    <property type="match status" value="1"/>
</dbReference>
<dbReference type="GO" id="GO:0045490">
    <property type="term" value="P:pectin catabolic process"/>
    <property type="evidence" value="ECO:0007669"/>
    <property type="project" value="UniProtKB-UniRule"/>
</dbReference>
<dbReference type="Gene3D" id="2.160.20.10">
    <property type="entry name" value="Single-stranded right-handed beta-helix, Pectin lyase-like"/>
    <property type="match status" value="1"/>
</dbReference>
<comment type="caution">
    <text evidence="15">The sequence shown here is derived from an EMBL/GenBank/DDBJ whole genome shotgun (WGS) entry which is preliminary data.</text>
</comment>
<dbReference type="NCBIfam" id="TIGR01614">
    <property type="entry name" value="PME_inhib"/>
    <property type="match status" value="1"/>
</dbReference>
<keyword evidence="16" id="KW-1185">Reference proteome</keyword>
<feature type="active site" evidence="11">
    <location>
        <position position="430"/>
    </location>
</feature>
<evidence type="ECO:0000256" key="9">
    <source>
        <dbReference type="ARBA" id="ARBA00047928"/>
    </source>
</evidence>
<dbReference type="InterPro" id="IPR006501">
    <property type="entry name" value="Pectinesterase_inhib_dom"/>
</dbReference>
<dbReference type="FunFam" id="1.20.140.40:FF:000001">
    <property type="entry name" value="Pectinesterase"/>
    <property type="match status" value="1"/>
</dbReference>
<name>A0AAN7MFZ3_TRANT</name>
<keyword evidence="13" id="KW-1133">Transmembrane helix</keyword>
<keyword evidence="13" id="KW-0812">Transmembrane</keyword>
<evidence type="ECO:0000256" key="6">
    <source>
        <dbReference type="ARBA" id="ARBA00023085"/>
    </source>
</evidence>
<evidence type="ECO:0000256" key="7">
    <source>
        <dbReference type="ARBA" id="ARBA00023157"/>
    </source>
</evidence>
<dbReference type="PROSITE" id="PS00503">
    <property type="entry name" value="PECTINESTERASE_2"/>
    <property type="match status" value="1"/>
</dbReference>
<keyword evidence="6 12" id="KW-0063">Aspartyl esterase</keyword>
<feature type="domain" description="Pectinesterase inhibitor" evidence="14">
    <location>
        <begin position="49"/>
        <end position="199"/>
    </location>
</feature>
<dbReference type="PANTHER" id="PTHR31707">
    <property type="entry name" value="PECTINESTERASE"/>
    <property type="match status" value="1"/>
</dbReference>
<keyword evidence="8" id="KW-0325">Glycoprotein</keyword>
<accession>A0AAN7MFZ3</accession>
<comment type="similarity">
    <text evidence="3">In the C-terminal section; belongs to the pectinesterase family.</text>
</comment>
<dbReference type="InterPro" id="IPR012334">
    <property type="entry name" value="Pectin_lyas_fold"/>
</dbReference>
<comment type="pathway">
    <text evidence="1 12">Glycan metabolism; pectin degradation; 2-dehydro-3-deoxy-D-gluconate from pectin: step 1/5.</text>
</comment>
<dbReference type="Proteomes" id="UP001346149">
    <property type="component" value="Unassembled WGS sequence"/>
</dbReference>
<dbReference type="AlphaFoldDB" id="A0AAN7MFZ3"/>
<keyword evidence="13" id="KW-0472">Membrane</keyword>
<sequence length="595" mass="66234">MGSNKKVAVVVVSSVILVAIGVVATVGIARSYQSDSSAKADSDAQNVTPSMKAVEALCAPTDYKQTCVNSLKDSNSTDPKELIKVGFNVAVKNIQDAVTKSAVLHELEKDPRAAKALQNCKELMDDSISDLKRSFEKVGHFDMSKVDEIIEDLKVWLSAAITYQETCFDGFENTTSDAGKKMREALKIATQMTSNGLAMVTEIYSTLKSLNLPILENGVERRRLMSDNLDGDMATWMSDDMVRRRLMSDSLDSDTLTLMSDDMVRRRLLAVSLETAKAKADLIVAKDGSGKYKTINEALEDIPKKSNKTFVLYIKEGVYHEQVQFNKSLTHLVVIGDGPTKTRITFNKNFVDGTPTFKTATVAVLGEHFIAKDIGFENSAGAEKHQAVALRVQADHAIFYNCHMDGYQDTLYTHTLRQYYRDCVISGTIDFVFGDAAVVFQNCTFLVRKPLDNQQCIVTAQGRKERRQPSAIVLQNCKILPHSSYGVNEETKSYLGRPWKEYSRTIIMESYIDAFIDPEGWLPWAGNFGLNTCFYTEFNNTGPGAGTNNRVKWRGIKKITAQHAADFAPARFISGNLWIRQTGVPYTPGMFHIRE</sequence>
<comment type="catalytic activity">
    <reaction evidence="9 12">
        <text>[(1-&gt;4)-alpha-D-galacturonosyl methyl ester](n) + n H2O = [(1-&gt;4)-alpha-D-galacturonosyl](n) + n methanol + n H(+)</text>
        <dbReference type="Rhea" id="RHEA:22380"/>
        <dbReference type="Rhea" id="RHEA-COMP:14570"/>
        <dbReference type="Rhea" id="RHEA-COMP:14573"/>
        <dbReference type="ChEBI" id="CHEBI:15377"/>
        <dbReference type="ChEBI" id="CHEBI:15378"/>
        <dbReference type="ChEBI" id="CHEBI:17790"/>
        <dbReference type="ChEBI" id="CHEBI:140522"/>
        <dbReference type="ChEBI" id="CHEBI:140523"/>
        <dbReference type="EC" id="3.1.1.11"/>
    </reaction>
</comment>
<dbReference type="SMART" id="SM00856">
    <property type="entry name" value="PMEI"/>
    <property type="match status" value="1"/>
</dbReference>
<dbReference type="InterPro" id="IPR011050">
    <property type="entry name" value="Pectin_lyase_fold/virulence"/>
</dbReference>
<evidence type="ECO:0000256" key="13">
    <source>
        <dbReference type="SAM" id="Phobius"/>
    </source>
</evidence>
<evidence type="ECO:0000256" key="1">
    <source>
        <dbReference type="ARBA" id="ARBA00005184"/>
    </source>
</evidence>
<dbReference type="Gene3D" id="1.20.140.40">
    <property type="entry name" value="Invertase/pectin methylesterase inhibitor family protein"/>
    <property type="match status" value="1"/>
</dbReference>
<dbReference type="InterPro" id="IPR035513">
    <property type="entry name" value="Invertase/methylesterase_inhib"/>
</dbReference>
<dbReference type="SUPFAM" id="SSF101148">
    <property type="entry name" value="Plant invertase/pectin methylesterase inhibitor"/>
    <property type="match status" value="1"/>
</dbReference>
<feature type="transmembrane region" description="Helical" evidence="13">
    <location>
        <begin position="7"/>
        <end position="29"/>
    </location>
</feature>
<keyword evidence="5 12" id="KW-0378">Hydrolase</keyword>
<evidence type="ECO:0000256" key="8">
    <source>
        <dbReference type="ARBA" id="ARBA00023180"/>
    </source>
</evidence>
<evidence type="ECO:0000259" key="14">
    <source>
        <dbReference type="SMART" id="SM00856"/>
    </source>
</evidence>
<dbReference type="InterPro" id="IPR033131">
    <property type="entry name" value="Pectinesterase_Asp_AS"/>
</dbReference>
<dbReference type="Pfam" id="PF04043">
    <property type="entry name" value="PMEI"/>
    <property type="match status" value="1"/>
</dbReference>
<dbReference type="Pfam" id="PF01095">
    <property type="entry name" value="Pectinesterase"/>
    <property type="match status" value="1"/>
</dbReference>
<protein>
    <recommendedName>
        <fullName evidence="4 12">Pectinesterase</fullName>
        <ecNumber evidence="4 12">3.1.1.11</ecNumber>
    </recommendedName>
</protein>
<reference evidence="15 16" key="1">
    <citation type="journal article" date="2023" name="Hortic Res">
        <title>Pangenome of water caltrop reveals structural variations and asymmetric subgenome divergence after allopolyploidization.</title>
        <authorList>
            <person name="Zhang X."/>
            <person name="Chen Y."/>
            <person name="Wang L."/>
            <person name="Yuan Y."/>
            <person name="Fang M."/>
            <person name="Shi L."/>
            <person name="Lu R."/>
            <person name="Comes H.P."/>
            <person name="Ma Y."/>
            <person name="Chen Y."/>
            <person name="Huang G."/>
            <person name="Zhou Y."/>
            <person name="Zheng Z."/>
            <person name="Qiu Y."/>
        </authorList>
    </citation>
    <scope>NUCLEOTIDE SEQUENCE [LARGE SCALE GENOMIC DNA]</scope>
    <source>
        <strain evidence="15">F231</strain>
    </source>
</reference>
<comment type="similarity">
    <text evidence="2">In the N-terminal section; belongs to the PMEI family.</text>
</comment>
<dbReference type="CDD" id="cd15798">
    <property type="entry name" value="PMEI-like_3"/>
    <property type="match status" value="1"/>
</dbReference>
<dbReference type="EC" id="3.1.1.11" evidence="4 12"/>
<dbReference type="GO" id="GO:0004857">
    <property type="term" value="F:enzyme inhibitor activity"/>
    <property type="evidence" value="ECO:0007669"/>
    <property type="project" value="InterPro"/>
</dbReference>
<dbReference type="SUPFAM" id="SSF51126">
    <property type="entry name" value="Pectin lyase-like"/>
    <property type="match status" value="1"/>
</dbReference>
<evidence type="ECO:0000256" key="4">
    <source>
        <dbReference type="ARBA" id="ARBA00013229"/>
    </source>
</evidence>
<evidence type="ECO:0000313" key="16">
    <source>
        <dbReference type="Proteomes" id="UP001346149"/>
    </source>
</evidence>
<evidence type="ECO:0000256" key="12">
    <source>
        <dbReference type="RuleBase" id="RU000589"/>
    </source>
</evidence>
<proteinExistence type="inferred from homology"/>
<dbReference type="InterPro" id="IPR000070">
    <property type="entry name" value="Pectinesterase_cat"/>
</dbReference>
<evidence type="ECO:0000256" key="10">
    <source>
        <dbReference type="ARBA" id="ARBA00057335"/>
    </source>
</evidence>
<organism evidence="15 16">
    <name type="scientific">Trapa natans</name>
    <name type="common">Water chestnut</name>
    <dbReference type="NCBI Taxonomy" id="22666"/>
    <lineage>
        <taxon>Eukaryota</taxon>
        <taxon>Viridiplantae</taxon>
        <taxon>Streptophyta</taxon>
        <taxon>Embryophyta</taxon>
        <taxon>Tracheophyta</taxon>
        <taxon>Spermatophyta</taxon>
        <taxon>Magnoliopsida</taxon>
        <taxon>eudicotyledons</taxon>
        <taxon>Gunneridae</taxon>
        <taxon>Pentapetalae</taxon>
        <taxon>rosids</taxon>
        <taxon>malvids</taxon>
        <taxon>Myrtales</taxon>
        <taxon>Lythraceae</taxon>
        <taxon>Trapa</taxon>
    </lineage>
</organism>
<gene>
    <name evidence="15" type="ORF">SAY86_004681</name>
</gene>
<evidence type="ECO:0000256" key="5">
    <source>
        <dbReference type="ARBA" id="ARBA00022801"/>
    </source>
</evidence>
<dbReference type="EMBL" id="JAXQNO010000001">
    <property type="protein sequence ID" value="KAK4804864.1"/>
    <property type="molecule type" value="Genomic_DNA"/>
</dbReference>
<keyword evidence="7" id="KW-1015">Disulfide bond</keyword>
<evidence type="ECO:0000256" key="2">
    <source>
        <dbReference type="ARBA" id="ARBA00006027"/>
    </source>
</evidence>
<evidence type="ECO:0000256" key="11">
    <source>
        <dbReference type="PROSITE-ProRule" id="PRU10040"/>
    </source>
</evidence>
<dbReference type="GO" id="GO:0030599">
    <property type="term" value="F:pectinesterase activity"/>
    <property type="evidence" value="ECO:0007669"/>
    <property type="project" value="UniProtKB-UniRule"/>
</dbReference>
<dbReference type="GO" id="GO:0042545">
    <property type="term" value="P:cell wall modification"/>
    <property type="evidence" value="ECO:0007669"/>
    <property type="project" value="UniProtKB-UniRule"/>
</dbReference>
<evidence type="ECO:0000313" key="15">
    <source>
        <dbReference type="EMBL" id="KAK4804864.1"/>
    </source>
</evidence>